<gene>
    <name evidence="3" type="ORF">AAND1436_LOCUS41182</name>
</gene>
<organism evidence="3">
    <name type="scientific">Alexandrium andersonii</name>
    <dbReference type="NCBI Taxonomy" id="327968"/>
    <lineage>
        <taxon>Eukaryota</taxon>
        <taxon>Sar</taxon>
        <taxon>Alveolata</taxon>
        <taxon>Dinophyceae</taxon>
        <taxon>Gonyaulacales</taxon>
        <taxon>Pyrocystaceae</taxon>
        <taxon>Alexandrium</taxon>
    </lineage>
</organism>
<keyword evidence="1" id="KW-0175">Coiled coil</keyword>
<proteinExistence type="predicted"/>
<evidence type="ECO:0000313" key="3">
    <source>
        <dbReference type="EMBL" id="CAD9519470.1"/>
    </source>
</evidence>
<reference evidence="3" key="1">
    <citation type="submission" date="2021-01" db="EMBL/GenBank/DDBJ databases">
        <authorList>
            <person name="Corre E."/>
            <person name="Pelletier E."/>
            <person name="Niang G."/>
            <person name="Scheremetjew M."/>
            <person name="Finn R."/>
            <person name="Kale V."/>
            <person name="Holt S."/>
            <person name="Cochrane G."/>
            <person name="Meng A."/>
            <person name="Brown T."/>
            <person name="Cohen L."/>
        </authorList>
    </citation>
    <scope>NUCLEOTIDE SEQUENCE</scope>
    <source>
        <strain evidence="3">CCMP2222</strain>
    </source>
</reference>
<name>A0A7S2N4R5_9DINO</name>
<dbReference type="EMBL" id="HBGQ01086457">
    <property type="protein sequence ID" value="CAD9519470.1"/>
    <property type="molecule type" value="Transcribed_RNA"/>
</dbReference>
<feature type="region of interest" description="Disordered" evidence="2">
    <location>
        <begin position="1"/>
        <end position="30"/>
    </location>
</feature>
<evidence type="ECO:0000256" key="1">
    <source>
        <dbReference type="SAM" id="Coils"/>
    </source>
</evidence>
<protein>
    <submittedName>
        <fullName evidence="3">Uncharacterized protein</fullName>
    </submittedName>
</protein>
<sequence length="161" mass="17716">MEGGDEGVLPDSKSSGAEDELPPPPPAPLQLTWNEHELEQLYNQIANISAQIKSDNLQLSSNIETASLNKDQLEDALTAKEDEIRVLVRAASELQLSLDEIKEAEIRLLEDNTMQLQGKLDHVKDNIAKVDDNFEDVLRNSRKAVAAKSESDDLPSAPVAF</sequence>
<evidence type="ECO:0000256" key="2">
    <source>
        <dbReference type="SAM" id="MobiDB-lite"/>
    </source>
</evidence>
<feature type="coiled-coil region" evidence="1">
    <location>
        <begin position="38"/>
        <end position="126"/>
    </location>
</feature>
<dbReference type="AlphaFoldDB" id="A0A7S2N4R5"/>
<accession>A0A7S2N4R5</accession>